<name>E1YJY5_9BACT</name>
<keyword evidence="1" id="KW-0378">Hydrolase</keyword>
<sequence length="304" mass="34502">MKVVLYQTSPVLLDIKSNIDDIIDKIHQGREKGAQLIVFPELALTGYFVSKEYHKVALRLDSKEIKLLASATKGTAAVVGFIEESPSMNFYNSALVAIDGKIVFASRKLNLPNYGVFEERKYFSSGKYIPVFKLFDFTIAVFICNDLWHPSLPYLGVTQKADIFITIFNSSQGSMGTAFSNIETWGIINRFYSRVFGIYNVCANRVGEEGIIEKREIDSGEDVSCDGNEPYRFWGGSEMLNPFGQVIAKAKMYEPDEIVAELSRDLLRQKKILLPYLRNDDPYFTHRELGRILFGKKKGGYFRT</sequence>
<dbReference type="EMBL" id="FR695877">
    <property type="protein sequence ID" value="CBX31589.1"/>
    <property type="molecule type" value="Genomic_DNA"/>
</dbReference>
<dbReference type="PANTHER" id="PTHR43674">
    <property type="entry name" value="NITRILASE C965.09-RELATED"/>
    <property type="match status" value="1"/>
</dbReference>
<evidence type="ECO:0000259" key="2">
    <source>
        <dbReference type="PROSITE" id="PS50263"/>
    </source>
</evidence>
<dbReference type="GO" id="GO:0033388">
    <property type="term" value="P:putrescine biosynthetic process from arginine"/>
    <property type="evidence" value="ECO:0007669"/>
    <property type="project" value="TreeGrafter"/>
</dbReference>
<dbReference type="PANTHER" id="PTHR43674:SF2">
    <property type="entry name" value="BETA-UREIDOPROPIONASE"/>
    <property type="match status" value="1"/>
</dbReference>
<gene>
    <name evidence="3" type="ORF">N47_E51010</name>
</gene>
<reference evidence="3" key="1">
    <citation type="journal article" date="2011" name="Environ. Microbiol.">
        <title>Genomic insights into the metabolic potential of the polycyclic aromatic hydrocarbon degrading sulfate-reducing Deltaproteobacterium N47.</title>
        <authorList>
            <person name="Bergmann F."/>
            <person name="Selesi D."/>
            <person name="Weinmaier T."/>
            <person name="Tischler P."/>
            <person name="Rattei T."/>
            <person name="Meckenstock R.U."/>
        </authorList>
    </citation>
    <scope>NUCLEOTIDE SEQUENCE</scope>
</reference>
<evidence type="ECO:0000313" key="3">
    <source>
        <dbReference type="EMBL" id="CBX31589.1"/>
    </source>
</evidence>
<dbReference type="Gene3D" id="3.60.110.10">
    <property type="entry name" value="Carbon-nitrogen hydrolase"/>
    <property type="match status" value="1"/>
</dbReference>
<dbReference type="AlphaFoldDB" id="E1YJY5"/>
<evidence type="ECO:0000256" key="1">
    <source>
        <dbReference type="ARBA" id="ARBA00022801"/>
    </source>
</evidence>
<dbReference type="GO" id="GO:0050126">
    <property type="term" value="F:N-carbamoylputrescine amidase activity"/>
    <property type="evidence" value="ECO:0007669"/>
    <property type="project" value="TreeGrafter"/>
</dbReference>
<accession>E1YJY5</accession>
<protein>
    <recommendedName>
        <fullName evidence="2">CN hydrolase domain-containing protein</fullName>
    </recommendedName>
</protein>
<dbReference type="InterPro" id="IPR036526">
    <property type="entry name" value="C-N_Hydrolase_sf"/>
</dbReference>
<feature type="domain" description="CN hydrolase" evidence="2">
    <location>
        <begin position="1"/>
        <end position="264"/>
    </location>
</feature>
<dbReference type="InterPro" id="IPR050345">
    <property type="entry name" value="Aliph_Amidase/BUP"/>
</dbReference>
<dbReference type="PROSITE" id="PS50263">
    <property type="entry name" value="CN_HYDROLASE"/>
    <property type="match status" value="1"/>
</dbReference>
<dbReference type="Pfam" id="PF00795">
    <property type="entry name" value="CN_hydrolase"/>
    <property type="match status" value="1"/>
</dbReference>
<dbReference type="InterPro" id="IPR003010">
    <property type="entry name" value="C-N_Hydrolase"/>
</dbReference>
<organism evidence="3">
    <name type="scientific">uncultured Desulfobacterium sp</name>
    <dbReference type="NCBI Taxonomy" id="201089"/>
    <lineage>
        <taxon>Bacteria</taxon>
        <taxon>Pseudomonadati</taxon>
        <taxon>Thermodesulfobacteriota</taxon>
        <taxon>Desulfobacteria</taxon>
        <taxon>Desulfobacterales</taxon>
        <taxon>Desulfobacteriaceae</taxon>
        <taxon>Desulfobacterium</taxon>
        <taxon>environmental samples</taxon>
    </lineage>
</organism>
<proteinExistence type="predicted"/>
<dbReference type="SUPFAM" id="SSF56317">
    <property type="entry name" value="Carbon-nitrogen hydrolase"/>
    <property type="match status" value="1"/>
</dbReference>